<reference evidence="11 12" key="1">
    <citation type="submission" date="2019-02" db="EMBL/GenBank/DDBJ databases">
        <title>Genomic Encyclopedia of Type Strains, Phase IV (KMG-IV): sequencing the most valuable type-strain genomes for metagenomic binning, comparative biology and taxonomic classification.</title>
        <authorList>
            <person name="Goeker M."/>
        </authorList>
    </citation>
    <scope>NUCLEOTIDE SEQUENCE [LARGE SCALE GENOMIC DNA]</scope>
    <source>
        <strain evidence="11 12">K24</strain>
    </source>
</reference>
<comment type="subunit">
    <text evidence="9">The complex comprises the extracytoplasmic solute receptor protein and the two transmembrane proteins.</text>
</comment>
<feature type="transmembrane region" description="Helical" evidence="9">
    <location>
        <begin position="50"/>
        <end position="67"/>
    </location>
</feature>
<evidence type="ECO:0000256" key="3">
    <source>
        <dbReference type="ARBA" id="ARBA00022475"/>
    </source>
</evidence>
<dbReference type="PROSITE" id="PS51257">
    <property type="entry name" value="PROKAR_LIPOPROTEIN"/>
    <property type="match status" value="1"/>
</dbReference>
<keyword evidence="6 9" id="KW-1133">Transmembrane helix</keyword>
<evidence type="ECO:0000256" key="8">
    <source>
        <dbReference type="ARBA" id="ARBA00038436"/>
    </source>
</evidence>
<evidence type="ECO:0000256" key="6">
    <source>
        <dbReference type="ARBA" id="ARBA00022989"/>
    </source>
</evidence>
<evidence type="ECO:0000313" key="12">
    <source>
        <dbReference type="Proteomes" id="UP000292445"/>
    </source>
</evidence>
<name>A0A4Q7NMA0_9BURK</name>
<evidence type="ECO:0000256" key="1">
    <source>
        <dbReference type="ARBA" id="ARBA00004429"/>
    </source>
</evidence>
<evidence type="ECO:0000256" key="2">
    <source>
        <dbReference type="ARBA" id="ARBA00022448"/>
    </source>
</evidence>
<keyword evidence="2 9" id="KW-0813">Transport</keyword>
<keyword evidence="12" id="KW-1185">Reference proteome</keyword>
<feature type="transmembrane region" description="Helical" evidence="9">
    <location>
        <begin position="132"/>
        <end position="151"/>
    </location>
</feature>
<dbReference type="GO" id="GO:0022857">
    <property type="term" value="F:transmembrane transporter activity"/>
    <property type="evidence" value="ECO:0007669"/>
    <property type="project" value="UniProtKB-UniRule"/>
</dbReference>
<dbReference type="PANTHER" id="PTHR35011:SF10">
    <property type="entry name" value="TRAP TRANSPORTER SMALL PERMEASE PROTEIN"/>
    <property type="match status" value="1"/>
</dbReference>
<dbReference type="GO" id="GO:0015740">
    <property type="term" value="P:C4-dicarboxylate transport"/>
    <property type="evidence" value="ECO:0007669"/>
    <property type="project" value="TreeGrafter"/>
</dbReference>
<dbReference type="GO" id="GO:0005886">
    <property type="term" value="C:plasma membrane"/>
    <property type="evidence" value="ECO:0007669"/>
    <property type="project" value="UniProtKB-SubCell"/>
</dbReference>
<keyword evidence="3" id="KW-1003">Cell membrane</keyword>
<dbReference type="AlphaFoldDB" id="A0A4Q7NMA0"/>
<feature type="transmembrane region" description="Helical" evidence="9">
    <location>
        <begin position="88"/>
        <end position="112"/>
    </location>
</feature>
<accession>A0A4Q7NMA0</accession>
<gene>
    <name evidence="11" type="ORF">EV675_2273</name>
</gene>
<dbReference type="Pfam" id="PF04290">
    <property type="entry name" value="DctQ"/>
    <property type="match status" value="1"/>
</dbReference>
<comment type="similarity">
    <text evidence="8 9">Belongs to the TRAP transporter small permease family.</text>
</comment>
<dbReference type="EMBL" id="SGXC01000001">
    <property type="protein sequence ID" value="RZS86233.1"/>
    <property type="molecule type" value="Genomic_DNA"/>
</dbReference>
<evidence type="ECO:0000259" key="10">
    <source>
        <dbReference type="Pfam" id="PF04290"/>
    </source>
</evidence>
<feature type="transmembrane region" description="Helical" evidence="9">
    <location>
        <begin position="12"/>
        <end position="30"/>
    </location>
</feature>
<dbReference type="PANTHER" id="PTHR35011">
    <property type="entry name" value="2,3-DIKETO-L-GULONATE TRAP TRANSPORTER SMALL PERMEASE PROTEIN YIAM"/>
    <property type="match status" value="1"/>
</dbReference>
<dbReference type="InterPro" id="IPR007387">
    <property type="entry name" value="TRAP_DctQ"/>
</dbReference>
<evidence type="ECO:0000256" key="7">
    <source>
        <dbReference type="ARBA" id="ARBA00023136"/>
    </source>
</evidence>
<keyword evidence="4 9" id="KW-0997">Cell inner membrane</keyword>
<evidence type="ECO:0000256" key="9">
    <source>
        <dbReference type="RuleBase" id="RU369079"/>
    </source>
</evidence>
<proteinExistence type="inferred from homology"/>
<dbReference type="RefSeq" id="WP_242621386.1">
    <property type="nucleotide sequence ID" value="NZ_SGXC01000001.1"/>
</dbReference>
<evidence type="ECO:0000313" key="11">
    <source>
        <dbReference type="EMBL" id="RZS86233.1"/>
    </source>
</evidence>
<dbReference type="Proteomes" id="UP000292445">
    <property type="component" value="Unassembled WGS sequence"/>
</dbReference>
<sequence>MQTISRAYGQLLYLCFSLACLILLAMTVMICADVFTRNTGLADLSWSNEISETMLSAMTMLAAPWLLRQGQHIRVDILLQALPARAGWACEWAADLLGFACSVALAYHGWLVTHESYLGGGMITKTLVTPEWWATAPWVLSFSLLSVEFLFRMDRLRKAEHRPRHDAVSAS</sequence>
<comment type="function">
    <text evidence="9">Part of the tripartite ATP-independent periplasmic (TRAP) transport system.</text>
</comment>
<keyword evidence="5 9" id="KW-0812">Transmembrane</keyword>
<feature type="domain" description="Tripartite ATP-independent periplasmic transporters DctQ component" evidence="10">
    <location>
        <begin position="26"/>
        <end position="150"/>
    </location>
</feature>
<comment type="caution">
    <text evidence="11">The sequence shown here is derived from an EMBL/GenBank/DDBJ whole genome shotgun (WGS) entry which is preliminary data.</text>
</comment>
<dbReference type="InterPro" id="IPR055348">
    <property type="entry name" value="DctQ"/>
</dbReference>
<evidence type="ECO:0000256" key="4">
    <source>
        <dbReference type="ARBA" id="ARBA00022519"/>
    </source>
</evidence>
<evidence type="ECO:0000256" key="5">
    <source>
        <dbReference type="ARBA" id="ARBA00022692"/>
    </source>
</evidence>
<comment type="subcellular location">
    <subcellularLocation>
        <location evidence="1 9">Cell inner membrane</location>
        <topology evidence="1 9">Multi-pass membrane protein</topology>
    </subcellularLocation>
</comment>
<protein>
    <recommendedName>
        <fullName evidence="9">TRAP transporter small permease protein</fullName>
    </recommendedName>
</protein>
<organism evidence="11 12">
    <name type="scientific">Pigmentiphaga kullae</name>
    <dbReference type="NCBI Taxonomy" id="151784"/>
    <lineage>
        <taxon>Bacteria</taxon>
        <taxon>Pseudomonadati</taxon>
        <taxon>Pseudomonadota</taxon>
        <taxon>Betaproteobacteria</taxon>
        <taxon>Burkholderiales</taxon>
        <taxon>Alcaligenaceae</taxon>
        <taxon>Pigmentiphaga</taxon>
    </lineage>
</organism>
<keyword evidence="7 9" id="KW-0472">Membrane</keyword>